<dbReference type="EnsemblMetazoa" id="XM_038218224.1">
    <property type="protein sequence ID" value="XP_038074152.1"/>
    <property type="gene ID" value="LOC119742184"/>
</dbReference>
<evidence type="ECO:0000313" key="4">
    <source>
        <dbReference type="Proteomes" id="UP000887568"/>
    </source>
</evidence>
<dbReference type="SUPFAM" id="SSF53335">
    <property type="entry name" value="S-adenosyl-L-methionine-dependent methyltransferases"/>
    <property type="match status" value="1"/>
</dbReference>
<dbReference type="Proteomes" id="UP000887568">
    <property type="component" value="Unplaced"/>
</dbReference>
<dbReference type="PANTHER" id="PTHR45128:SF1">
    <property type="entry name" value="S-ADENOSYLMETHIONINE-DEPENDENT METHYLTRANSFERASE RV2258C"/>
    <property type="match status" value="1"/>
</dbReference>
<sequence>MDILKGNKTIDQGMETPQEFAHRIMKMINSATMTVALSLGVETGLLKIMGDLQEPSTSSQIAQRAGLKERYVREWLGAMVVGRIVDVDPIEDTYYVPPERRPFLVDGPMNVVAFSRLIPMLCEAYDSVAECFRRDGPSGVSYTKYGKFHQFMDHMSNMLHNTTLIPDVVPSIPGLVPKLESGCDCLDVGCGRGRAVLLLAQRFPRSVFYGIDISDEAISFARNEAQRLSLSNCHFIIKDAASLPERWVEQFGFIICFDAMHDMAHPRIVLNGIHRALAPGGIFGMLELNVHSHPSKNIGNPRAVDGYVISMMHCMPVSLGFEDGAGLGTMWGREMAVKMLEEVGFTDVSMTPSKDKFNLIYVAKKKIE</sequence>
<dbReference type="OrthoDB" id="506498at2759"/>
<organism evidence="3 4">
    <name type="scientific">Patiria miniata</name>
    <name type="common">Bat star</name>
    <name type="synonym">Asterina miniata</name>
    <dbReference type="NCBI Taxonomy" id="46514"/>
    <lineage>
        <taxon>Eukaryota</taxon>
        <taxon>Metazoa</taxon>
        <taxon>Echinodermata</taxon>
        <taxon>Eleutherozoa</taxon>
        <taxon>Asterozoa</taxon>
        <taxon>Asteroidea</taxon>
        <taxon>Valvatacea</taxon>
        <taxon>Valvatida</taxon>
        <taxon>Asterinidae</taxon>
        <taxon>Patiria</taxon>
    </lineage>
</organism>
<dbReference type="InterPro" id="IPR053173">
    <property type="entry name" value="SAM-binding_MTase"/>
</dbReference>
<protein>
    <recommendedName>
        <fullName evidence="5">Methyltransferase domain-containing protein</fullName>
    </recommendedName>
</protein>
<evidence type="ECO:0000313" key="3">
    <source>
        <dbReference type="EnsemblMetazoa" id="XP_038074152.1"/>
    </source>
</evidence>
<dbReference type="SUPFAM" id="SSF46785">
    <property type="entry name" value="Winged helix' DNA-binding domain"/>
    <property type="match status" value="1"/>
</dbReference>
<dbReference type="Pfam" id="PF13847">
    <property type="entry name" value="Methyltransf_31"/>
    <property type="match status" value="1"/>
</dbReference>
<dbReference type="OMA" id="FVGFDYH"/>
<dbReference type="AlphaFoldDB" id="A0A914BFD6"/>
<dbReference type="InterPro" id="IPR029063">
    <property type="entry name" value="SAM-dependent_MTases_sf"/>
</dbReference>
<accession>A0A914BFD6</accession>
<dbReference type="CDD" id="cd02440">
    <property type="entry name" value="AdoMet_MTases"/>
    <property type="match status" value="1"/>
</dbReference>
<proteinExistence type="predicted"/>
<dbReference type="RefSeq" id="XP_038074152.1">
    <property type="nucleotide sequence ID" value="XM_038218224.1"/>
</dbReference>
<feature type="domain" description="Methyltransferase" evidence="1">
    <location>
        <begin position="180"/>
        <end position="291"/>
    </location>
</feature>
<evidence type="ECO:0008006" key="5">
    <source>
        <dbReference type="Google" id="ProtNLM"/>
    </source>
</evidence>
<dbReference type="Gene3D" id="3.40.50.150">
    <property type="entry name" value="Vaccinia Virus protein VP39"/>
    <property type="match status" value="1"/>
</dbReference>
<dbReference type="InterPro" id="IPR048711">
    <property type="entry name" value="WHD_Rv2258c"/>
</dbReference>
<dbReference type="GeneID" id="119742184"/>
<dbReference type="InterPro" id="IPR025714">
    <property type="entry name" value="Methyltranfer_dom"/>
</dbReference>
<evidence type="ECO:0000259" key="1">
    <source>
        <dbReference type="Pfam" id="PF13847"/>
    </source>
</evidence>
<evidence type="ECO:0000259" key="2">
    <source>
        <dbReference type="Pfam" id="PF21320"/>
    </source>
</evidence>
<name>A0A914BFD6_PATMI</name>
<dbReference type="InterPro" id="IPR036390">
    <property type="entry name" value="WH_DNA-bd_sf"/>
</dbReference>
<reference evidence="3" key="1">
    <citation type="submission" date="2022-11" db="UniProtKB">
        <authorList>
            <consortium name="EnsemblMetazoa"/>
        </authorList>
    </citation>
    <scope>IDENTIFICATION</scope>
</reference>
<dbReference type="InterPro" id="IPR036388">
    <property type="entry name" value="WH-like_DNA-bd_sf"/>
</dbReference>
<dbReference type="Gene3D" id="1.10.10.10">
    <property type="entry name" value="Winged helix-like DNA-binding domain superfamily/Winged helix DNA-binding domain"/>
    <property type="match status" value="1"/>
</dbReference>
<keyword evidence="4" id="KW-1185">Reference proteome</keyword>
<dbReference type="PANTHER" id="PTHR45128">
    <property type="entry name" value="METHYLTRANSFERASE TYPE 11"/>
    <property type="match status" value="1"/>
</dbReference>
<dbReference type="Pfam" id="PF21320">
    <property type="entry name" value="WHD_Rv2258c"/>
    <property type="match status" value="1"/>
</dbReference>
<feature type="domain" description="S-adenosylmethionine-dependent methyltransferase Rv2258c-like winged HTH" evidence="2">
    <location>
        <begin position="31"/>
        <end position="104"/>
    </location>
</feature>